<proteinExistence type="predicted"/>
<organism evidence="1 2">
    <name type="scientific">Microvirga thermotolerans</name>
    <dbReference type="NCBI Taxonomy" id="2651334"/>
    <lineage>
        <taxon>Bacteria</taxon>
        <taxon>Pseudomonadati</taxon>
        <taxon>Pseudomonadota</taxon>
        <taxon>Alphaproteobacteria</taxon>
        <taxon>Hyphomicrobiales</taxon>
        <taxon>Methylobacteriaceae</taxon>
        <taxon>Microvirga</taxon>
    </lineage>
</organism>
<dbReference type="KEGG" id="mico:GDR74_14720"/>
<dbReference type="RefSeq" id="WP_152587008.1">
    <property type="nucleotide sequence ID" value="NZ_CP045423.1"/>
</dbReference>
<evidence type="ECO:0000313" key="2">
    <source>
        <dbReference type="Proteomes" id="UP000325614"/>
    </source>
</evidence>
<keyword evidence="2" id="KW-1185">Reference proteome</keyword>
<evidence type="ECO:0000313" key="1">
    <source>
        <dbReference type="EMBL" id="QFU17372.1"/>
    </source>
</evidence>
<gene>
    <name evidence="1" type="ORF">GDR74_14720</name>
</gene>
<name>A0A5P9JX11_9HYPH</name>
<accession>A0A5P9JX11</accession>
<dbReference type="Proteomes" id="UP000325614">
    <property type="component" value="Chromosome"/>
</dbReference>
<sequence length="72" mass="8493">MQFHFIPTPVGQNHWTAGFTLSRIWAREAGSEREVSHLLDRYYPYQSSRELQWHLAYRFGLPAQAIELTSEI</sequence>
<protein>
    <submittedName>
        <fullName evidence="1">Uncharacterized protein</fullName>
    </submittedName>
</protein>
<reference evidence="1 2" key="1">
    <citation type="submission" date="2019-10" db="EMBL/GenBank/DDBJ databases">
        <title>Isolation, Identification of Microvirga thermotolerans HR1, a novel thermophilic bacterium and Comparative Genomics of the genus Microvirga.</title>
        <authorList>
            <person name="Li J."/>
            <person name="Zhang W."/>
            <person name="Lin M."/>
            <person name="Wang J."/>
        </authorList>
    </citation>
    <scope>NUCLEOTIDE SEQUENCE [LARGE SCALE GENOMIC DNA]</scope>
    <source>
        <strain evidence="1 2">HR1</strain>
    </source>
</reference>
<dbReference type="AlphaFoldDB" id="A0A5P9JX11"/>
<dbReference type="EMBL" id="CP045423">
    <property type="protein sequence ID" value="QFU17372.1"/>
    <property type="molecule type" value="Genomic_DNA"/>
</dbReference>